<dbReference type="RefSeq" id="WP_275089539.1">
    <property type="nucleotide sequence ID" value="NZ_CP119078.1"/>
</dbReference>
<dbReference type="SUPFAM" id="SSF53335">
    <property type="entry name" value="S-adenosyl-L-methionine-dependent methyltransferases"/>
    <property type="match status" value="1"/>
</dbReference>
<dbReference type="EMBL" id="CP119078">
    <property type="protein sequence ID" value="WED43727.1"/>
    <property type="molecule type" value="Genomic_DNA"/>
</dbReference>
<dbReference type="InterPro" id="IPR029063">
    <property type="entry name" value="SAM-dependent_MTases_sf"/>
</dbReference>
<proteinExistence type="predicted"/>
<evidence type="ECO:0008006" key="3">
    <source>
        <dbReference type="Google" id="ProtNLM"/>
    </source>
</evidence>
<sequence>MKPQQFKAIQSKTVDTENPENQKIKDYWEKFNDENPVVTYENGKIISSSSYSQMFFKQFMLDVYLKKNSKILQFGASTGCFLEEYRTQYPVMGYDYSDQAIKMLKSKQVPCRQVNLNNAAEVQRCMDLDLDSNLPINFIAIRIFQYLDDKALVALIFTLLKRAASDSRFIFVNSIGDSRAKGDVLTKNYIASFFGARTDTKIMLMSETPKKTVITTDMHDDDEVLVVQKL</sequence>
<accession>A0ABY8AST5</accession>
<keyword evidence="2" id="KW-1185">Reference proteome</keyword>
<evidence type="ECO:0000313" key="2">
    <source>
        <dbReference type="Proteomes" id="UP001222087"/>
    </source>
</evidence>
<organism evidence="1 2">
    <name type="scientific">Legionella cardiaca</name>
    <dbReference type="NCBI Taxonomy" id="1071983"/>
    <lineage>
        <taxon>Bacteria</taxon>
        <taxon>Pseudomonadati</taxon>
        <taxon>Pseudomonadota</taxon>
        <taxon>Gammaproteobacteria</taxon>
        <taxon>Legionellales</taxon>
        <taxon>Legionellaceae</taxon>
        <taxon>Legionella</taxon>
    </lineage>
</organism>
<evidence type="ECO:0000313" key="1">
    <source>
        <dbReference type="EMBL" id="WED43727.1"/>
    </source>
</evidence>
<gene>
    <name evidence="1" type="ORF">PXX05_02820</name>
</gene>
<protein>
    <recommendedName>
        <fullName evidence="3">Methyltransferase domain-containing protein</fullName>
    </recommendedName>
</protein>
<reference evidence="1 2" key="1">
    <citation type="submission" date="2023-02" db="EMBL/GenBank/DDBJ databases">
        <title>Genome Sequence of L. cardiaca H63T.</title>
        <authorList>
            <person name="Lopez A.E."/>
            <person name="Cianciotto N.P."/>
        </authorList>
    </citation>
    <scope>NUCLEOTIDE SEQUENCE [LARGE SCALE GENOMIC DNA]</scope>
    <source>
        <strain evidence="1 2">H63</strain>
    </source>
</reference>
<dbReference type="Proteomes" id="UP001222087">
    <property type="component" value="Chromosome"/>
</dbReference>
<name>A0ABY8AST5_9GAMM</name>
<dbReference type="Gene3D" id="3.40.50.150">
    <property type="entry name" value="Vaccinia Virus protein VP39"/>
    <property type="match status" value="1"/>
</dbReference>